<evidence type="ECO:0000256" key="3">
    <source>
        <dbReference type="ARBA" id="ARBA00012783"/>
    </source>
</evidence>
<sequence length="317" mass="33696">MDRPRFVIEASEAEAMAAKFGLSILQLLPSLVKPAQTLARPPISKFPVGAVGYGSSGRIFIGVNLEFPGLPLHHSVHAEQFLVTNLSINGETHLEYIAVSSAPCGHCRQFLQEIRGAPDIKILITSADPGDDESGAESTRPENDHFNPLLQLLPQRFGPDDLLGKDVPLLLEAHRNGLSLPSETQNQSLSNGSSDENGEVGRLTRAALEAANKSHAPYSGCPSGVAILDSEGKIYKGSYMESAAYNPSLGPVQAALVAYIAGGGGGYDKIVAAVLAEKEGALIRQEQTARLLLQSISPRSEFRAFHCESGSKKACPC</sequence>
<gene>
    <name evidence="12" type="ORF">PanWU01x14_223120</name>
</gene>
<feature type="active site" description="Proton donor" evidence="7">
    <location>
        <position position="79"/>
    </location>
</feature>
<evidence type="ECO:0000256" key="2">
    <source>
        <dbReference type="ARBA" id="ARBA00011738"/>
    </source>
</evidence>
<dbReference type="NCBIfam" id="NF006537">
    <property type="entry name" value="PRK09027.1"/>
    <property type="match status" value="1"/>
</dbReference>
<dbReference type="OrthoDB" id="414540at2759"/>
<dbReference type="InterPro" id="IPR016192">
    <property type="entry name" value="APOBEC/CMP_deaminase_Zn-bd"/>
</dbReference>
<evidence type="ECO:0000256" key="9">
    <source>
        <dbReference type="PIRSR" id="PIRSR006334-3"/>
    </source>
</evidence>
<dbReference type="EMBL" id="JXTB01000245">
    <property type="protein sequence ID" value="PON50447.1"/>
    <property type="molecule type" value="Genomic_DNA"/>
</dbReference>
<feature type="domain" description="CMP/dCMP-type deaminase" evidence="11">
    <location>
        <begin position="23"/>
        <end position="160"/>
    </location>
</feature>
<dbReference type="GO" id="GO:0046135">
    <property type="term" value="P:pyrimidine nucleoside catabolic process"/>
    <property type="evidence" value="ECO:0007669"/>
    <property type="project" value="UniProtKB-ARBA"/>
</dbReference>
<keyword evidence="5" id="KW-0378">Hydrolase</keyword>
<keyword evidence="13" id="KW-1185">Reference proteome</keyword>
<dbReference type="PROSITE" id="PS00903">
    <property type="entry name" value="CYT_DCMP_DEAMINASES_1"/>
    <property type="match status" value="1"/>
</dbReference>
<dbReference type="InterPro" id="IPR002125">
    <property type="entry name" value="CMP_dCMP_dom"/>
</dbReference>
<dbReference type="PANTHER" id="PTHR11644:SF2">
    <property type="entry name" value="CYTIDINE DEAMINASE"/>
    <property type="match status" value="1"/>
</dbReference>
<dbReference type="FunFam" id="3.40.140.10:FF:000041">
    <property type="entry name" value="Cytidine deaminase"/>
    <property type="match status" value="1"/>
</dbReference>
<dbReference type="GO" id="GO:0004126">
    <property type="term" value="F:cytidine deaminase activity"/>
    <property type="evidence" value="ECO:0007669"/>
    <property type="project" value="UniProtKB-EC"/>
</dbReference>
<dbReference type="Pfam" id="PF08211">
    <property type="entry name" value="dCMP_cyt_deam_2"/>
    <property type="match status" value="1"/>
</dbReference>
<dbReference type="PANTHER" id="PTHR11644">
    <property type="entry name" value="CYTIDINE DEAMINASE"/>
    <property type="match status" value="1"/>
</dbReference>
<dbReference type="GO" id="GO:0042803">
    <property type="term" value="F:protein homodimerization activity"/>
    <property type="evidence" value="ECO:0007669"/>
    <property type="project" value="UniProtKB-ARBA"/>
</dbReference>
<dbReference type="PROSITE" id="PS51747">
    <property type="entry name" value="CYT_DCMP_DEAMINASES_2"/>
    <property type="match status" value="2"/>
</dbReference>
<feature type="binding site" evidence="9">
    <location>
        <position position="104"/>
    </location>
    <ligand>
        <name>Zn(2+)</name>
        <dbReference type="ChEBI" id="CHEBI:29105"/>
        <note>catalytic</note>
    </ligand>
</feature>
<dbReference type="PIRSF" id="PIRSF006334">
    <property type="entry name" value="Cdd_plus_pseudo"/>
    <property type="match status" value="1"/>
</dbReference>
<evidence type="ECO:0000256" key="6">
    <source>
        <dbReference type="ARBA" id="ARBA00022833"/>
    </source>
</evidence>
<evidence type="ECO:0000256" key="8">
    <source>
        <dbReference type="PIRSR" id="PIRSR006334-2"/>
    </source>
</evidence>
<evidence type="ECO:0000256" key="1">
    <source>
        <dbReference type="ARBA" id="ARBA00006576"/>
    </source>
</evidence>
<feature type="binding site" evidence="8">
    <location>
        <begin position="64"/>
        <end position="66"/>
    </location>
    <ligand>
        <name>substrate</name>
    </ligand>
</feature>
<comment type="subunit">
    <text evidence="2">Homodimer.</text>
</comment>
<accession>A0A2P5BNR0</accession>
<dbReference type="NCBIfam" id="TIGR01355">
    <property type="entry name" value="cyt_deam_dimer"/>
    <property type="match status" value="1"/>
</dbReference>
<protein>
    <recommendedName>
        <fullName evidence="3">cytidine deaminase</fullName>
        <ecNumber evidence="3">3.5.4.5</ecNumber>
    </recommendedName>
</protein>
<dbReference type="FunFam" id="3.40.140.10:FF:000006">
    <property type="entry name" value="Cytidine deaminase"/>
    <property type="match status" value="1"/>
</dbReference>
<keyword evidence="6 9" id="KW-0862">Zinc</keyword>
<evidence type="ECO:0000256" key="5">
    <source>
        <dbReference type="ARBA" id="ARBA00022801"/>
    </source>
</evidence>
<evidence type="ECO:0000256" key="10">
    <source>
        <dbReference type="SAM" id="MobiDB-lite"/>
    </source>
</evidence>
<comment type="similarity">
    <text evidence="1">Belongs to the cytidine and deoxycytidylate deaminase family.</text>
</comment>
<evidence type="ECO:0000313" key="12">
    <source>
        <dbReference type="EMBL" id="PON50447.1"/>
    </source>
</evidence>
<reference evidence="13" key="1">
    <citation type="submission" date="2016-06" db="EMBL/GenBank/DDBJ databases">
        <title>Parallel loss of symbiosis genes in relatives of nitrogen-fixing non-legume Parasponia.</title>
        <authorList>
            <person name="Van Velzen R."/>
            <person name="Holmer R."/>
            <person name="Bu F."/>
            <person name="Rutten L."/>
            <person name="Van Zeijl A."/>
            <person name="Liu W."/>
            <person name="Santuari L."/>
            <person name="Cao Q."/>
            <person name="Sharma T."/>
            <person name="Shen D."/>
            <person name="Roswanjaya Y."/>
            <person name="Wardhani T."/>
            <person name="Kalhor M.S."/>
            <person name="Jansen J."/>
            <person name="Van den Hoogen J."/>
            <person name="Gungor B."/>
            <person name="Hartog M."/>
            <person name="Hontelez J."/>
            <person name="Verver J."/>
            <person name="Yang W.-C."/>
            <person name="Schijlen E."/>
            <person name="Repin R."/>
            <person name="Schilthuizen M."/>
            <person name="Schranz E."/>
            <person name="Heidstra R."/>
            <person name="Miyata K."/>
            <person name="Fedorova E."/>
            <person name="Kohlen W."/>
            <person name="Bisseling T."/>
            <person name="Smit S."/>
            <person name="Geurts R."/>
        </authorList>
    </citation>
    <scope>NUCLEOTIDE SEQUENCE [LARGE SCALE GENOMIC DNA]</scope>
    <source>
        <strain evidence="13">cv. WU1-14</strain>
    </source>
</reference>
<dbReference type="InterPro" id="IPR006263">
    <property type="entry name" value="Cyt_deam_dimer"/>
</dbReference>
<dbReference type="STRING" id="3476.A0A2P5BNR0"/>
<dbReference type="AlphaFoldDB" id="A0A2P5BNR0"/>
<dbReference type="InterPro" id="IPR050202">
    <property type="entry name" value="Cyt/Deoxycyt_deaminase"/>
</dbReference>
<dbReference type="InterPro" id="IPR013171">
    <property type="entry name" value="Cyd/dCyd_deaminase_Zn-bd"/>
</dbReference>
<dbReference type="CDD" id="cd01283">
    <property type="entry name" value="cytidine_deaminase"/>
    <property type="match status" value="2"/>
</dbReference>
<dbReference type="GO" id="GO:0008270">
    <property type="term" value="F:zinc ion binding"/>
    <property type="evidence" value="ECO:0007669"/>
    <property type="project" value="InterPro"/>
</dbReference>
<feature type="binding site" evidence="9">
    <location>
        <position position="77"/>
    </location>
    <ligand>
        <name>Zn(2+)</name>
        <dbReference type="ChEBI" id="CHEBI:29105"/>
        <note>catalytic</note>
    </ligand>
</feature>
<keyword evidence="4 9" id="KW-0479">Metal-binding</keyword>
<name>A0A2P5BNR0_PARAD</name>
<dbReference type="InterPro" id="IPR016193">
    <property type="entry name" value="Cytidine_deaminase-like"/>
</dbReference>
<feature type="region of interest" description="Disordered" evidence="10">
    <location>
        <begin position="178"/>
        <end position="199"/>
    </location>
</feature>
<dbReference type="Pfam" id="PF00383">
    <property type="entry name" value="dCMP_cyt_deam_1"/>
    <property type="match status" value="1"/>
</dbReference>
<evidence type="ECO:0000256" key="4">
    <source>
        <dbReference type="ARBA" id="ARBA00022723"/>
    </source>
</evidence>
<dbReference type="GO" id="GO:0005829">
    <property type="term" value="C:cytosol"/>
    <property type="evidence" value="ECO:0007669"/>
    <property type="project" value="UniProtKB-ARBA"/>
</dbReference>
<dbReference type="Gene3D" id="3.40.140.10">
    <property type="entry name" value="Cytidine Deaminase, domain 2"/>
    <property type="match status" value="2"/>
</dbReference>
<dbReference type="SUPFAM" id="SSF53927">
    <property type="entry name" value="Cytidine deaminase-like"/>
    <property type="match status" value="2"/>
</dbReference>
<evidence type="ECO:0000256" key="7">
    <source>
        <dbReference type="PIRSR" id="PIRSR006334-1"/>
    </source>
</evidence>
<organism evidence="12 13">
    <name type="scientific">Parasponia andersonii</name>
    <name type="common">Sponia andersonii</name>
    <dbReference type="NCBI Taxonomy" id="3476"/>
    <lineage>
        <taxon>Eukaryota</taxon>
        <taxon>Viridiplantae</taxon>
        <taxon>Streptophyta</taxon>
        <taxon>Embryophyta</taxon>
        <taxon>Tracheophyta</taxon>
        <taxon>Spermatophyta</taxon>
        <taxon>Magnoliopsida</taxon>
        <taxon>eudicotyledons</taxon>
        <taxon>Gunneridae</taxon>
        <taxon>Pentapetalae</taxon>
        <taxon>rosids</taxon>
        <taxon>fabids</taxon>
        <taxon>Rosales</taxon>
        <taxon>Cannabaceae</taxon>
        <taxon>Parasponia</taxon>
    </lineage>
</organism>
<dbReference type="EC" id="3.5.4.5" evidence="3"/>
<comment type="caution">
    <text evidence="12">The sequence shown here is derived from an EMBL/GenBank/DDBJ whole genome shotgun (WGS) entry which is preliminary data.</text>
</comment>
<evidence type="ECO:0000259" key="11">
    <source>
        <dbReference type="PROSITE" id="PS51747"/>
    </source>
</evidence>
<evidence type="ECO:0000313" key="13">
    <source>
        <dbReference type="Proteomes" id="UP000237105"/>
    </source>
</evidence>
<feature type="compositionally biased region" description="Polar residues" evidence="10">
    <location>
        <begin position="179"/>
        <end position="195"/>
    </location>
</feature>
<proteinExistence type="inferred from homology"/>
<feature type="binding site" evidence="9">
    <location>
        <position position="107"/>
    </location>
    <ligand>
        <name>Zn(2+)</name>
        <dbReference type="ChEBI" id="CHEBI:29105"/>
        <note>catalytic</note>
    </ligand>
</feature>
<comment type="cofactor">
    <cofactor evidence="9">
        <name>Zn(2+)</name>
        <dbReference type="ChEBI" id="CHEBI:29105"/>
    </cofactor>
    <text evidence="9">Binds 1 zinc ion.</text>
</comment>
<feature type="domain" description="CMP/dCMP-type deaminase" evidence="11">
    <location>
        <begin position="198"/>
        <end position="317"/>
    </location>
</feature>
<dbReference type="Proteomes" id="UP000237105">
    <property type="component" value="Unassembled WGS sequence"/>
</dbReference>